<dbReference type="InterPro" id="IPR001279">
    <property type="entry name" value="Metallo-B-lactamas"/>
</dbReference>
<evidence type="ECO:0000256" key="4">
    <source>
        <dbReference type="ARBA" id="ARBA00022833"/>
    </source>
</evidence>
<dbReference type="EMBL" id="NFKM01000014">
    <property type="protein sequence ID" value="OUP59358.1"/>
    <property type="molecule type" value="Genomic_DNA"/>
</dbReference>
<evidence type="ECO:0000313" key="7">
    <source>
        <dbReference type="EMBL" id="OUP59358.1"/>
    </source>
</evidence>
<gene>
    <name evidence="7" type="ORF">B5F14_07355</name>
    <name evidence="6" type="ORF">POG00_05965</name>
</gene>
<dbReference type="Gene3D" id="3.60.15.10">
    <property type="entry name" value="Ribonuclease Z/Hydroxyacylglutathione hydrolase-like"/>
    <property type="match status" value="1"/>
</dbReference>
<dbReference type="Proteomes" id="UP000195447">
    <property type="component" value="Unassembled WGS sequence"/>
</dbReference>
<dbReference type="Proteomes" id="UP001220658">
    <property type="component" value="Unassembled WGS sequence"/>
</dbReference>
<evidence type="ECO:0000313" key="6">
    <source>
        <dbReference type="EMBL" id="MDC0828257.1"/>
    </source>
</evidence>
<reference evidence="8" key="1">
    <citation type="submission" date="2017-04" db="EMBL/GenBank/DDBJ databases">
        <title>Function of individual gut microbiota members based on whole genome sequencing of pure cultures obtained from chicken caecum.</title>
        <authorList>
            <person name="Medvecky M."/>
            <person name="Cejkova D."/>
            <person name="Polansky O."/>
            <person name="Karasova D."/>
            <person name="Kubasova T."/>
            <person name="Cizek A."/>
            <person name="Rychlik I."/>
        </authorList>
    </citation>
    <scope>NUCLEOTIDE SEQUENCE [LARGE SCALE GENOMIC DNA]</scope>
    <source>
        <strain evidence="8">An178</strain>
    </source>
</reference>
<dbReference type="SUPFAM" id="SSF56281">
    <property type="entry name" value="Metallo-hydrolase/oxidoreductase"/>
    <property type="match status" value="1"/>
</dbReference>
<dbReference type="PANTHER" id="PTHR46233">
    <property type="entry name" value="HYDROXYACYLGLUTATHIONE HYDROLASE GLOC"/>
    <property type="match status" value="1"/>
</dbReference>
<evidence type="ECO:0000256" key="1">
    <source>
        <dbReference type="ARBA" id="ARBA00001947"/>
    </source>
</evidence>
<evidence type="ECO:0000256" key="3">
    <source>
        <dbReference type="ARBA" id="ARBA00022801"/>
    </source>
</evidence>
<dbReference type="EMBL" id="JAQNCK010000013">
    <property type="protein sequence ID" value="MDC0828257.1"/>
    <property type="molecule type" value="Genomic_DNA"/>
</dbReference>
<accession>A0A1Y4LRW3</accession>
<evidence type="ECO:0000256" key="2">
    <source>
        <dbReference type="ARBA" id="ARBA00022723"/>
    </source>
</evidence>
<dbReference type="PANTHER" id="PTHR46233:SF3">
    <property type="entry name" value="HYDROXYACYLGLUTATHIONE HYDROLASE GLOC"/>
    <property type="match status" value="1"/>
</dbReference>
<name>A0A1Y4LRW3_9FIRM</name>
<comment type="cofactor">
    <cofactor evidence="1">
        <name>Zn(2+)</name>
        <dbReference type="ChEBI" id="CHEBI:29105"/>
    </cofactor>
</comment>
<keyword evidence="2" id="KW-0479">Metal-binding</keyword>
<dbReference type="GO" id="GO:0016787">
    <property type="term" value="F:hydrolase activity"/>
    <property type="evidence" value="ECO:0007669"/>
    <property type="project" value="UniProtKB-KW"/>
</dbReference>
<sequence>MKIITRALGPVQANCYLLIQDGHALVIDPGAEFKDLDRLLEVEHANLDAILLTHAHFDHIGGIDSILKNHDVDVYVNPHEVQFLINPDLNGSNTFFTHVVSHAKPRTFKEGLMTIGAFDVEVFFFPGHSIGSTVFKIDDKLFTGDFIFQGSIGRMDLETGSEYAMFQSLKKFIQFDQNYPIYPGHGPSTTLDLERRWNPYLQN</sequence>
<evidence type="ECO:0000313" key="8">
    <source>
        <dbReference type="Proteomes" id="UP000195447"/>
    </source>
</evidence>
<dbReference type="InterPro" id="IPR051453">
    <property type="entry name" value="MBL_Glyoxalase_II"/>
</dbReference>
<keyword evidence="8" id="KW-1185">Reference proteome</keyword>
<reference evidence="6" key="3">
    <citation type="submission" date="2023-01" db="EMBL/GenBank/DDBJ databases">
        <title>Human gut microbiome strain richness.</title>
        <authorList>
            <person name="Chen-Liaw A."/>
        </authorList>
    </citation>
    <scope>NUCLEOTIDE SEQUENCE</scope>
    <source>
        <strain evidence="6">D55st1_G4_D55t1_190419</strain>
    </source>
</reference>
<feature type="domain" description="Metallo-beta-lactamase" evidence="5">
    <location>
        <begin position="12"/>
        <end position="185"/>
    </location>
</feature>
<dbReference type="RefSeq" id="WP_087158844.1">
    <property type="nucleotide sequence ID" value="NZ_CALHAA010000035.1"/>
</dbReference>
<dbReference type="Pfam" id="PF00753">
    <property type="entry name" value="Lactamase_B"/>
    <property type="match status" value="1"/>
</dbReference>
<reference evidence="7" key="2">
    <citation type="journal article" date="2018" name="BMC Genomics">
        <title>Whole genome sequencing and function prediction of 133 gut anaerobes isolated from chicken caecum in pure cultures.</title>
        <authorList>
            <person name="Medvecky M."/>
            <person name="Cejkova D."/>
            <person name="Polansky O."/>
            <person name="Karasova D."/>
            <person name="Kubasova T."/>
            <person name="Cizek A."/>
            <person name="Rychlik I."/>
        </authorList>
    </citation>
    <scope>NUCLEOTIDE SEQUENCE</scope>
    <source>
        <strain evidence="7">An178</strain>
    </source>
</reference>
<organism evidence="7 8">
    <name type="scientific">Faecalitalea cylindroides</name>
    <dbReference type="NCBI Taxonomy" id="39483"/>
    <lineage>
        <taxon>Bacteria</taxon>
        <taxon>Bacillati</taxon>
        <taxon>Bacillota</taxon>
        <taxon>Erysipelotrichia</taxon>
        <taxon>Erysipelotrichales</taxon>
        <taxon>Erysipelotrichaceae</taxon>
        <taxon>Faecalitalea</taxon>
    </lineage>
</organism>
<dbReference type="CDD" id="cd06262">
    <property type="entry name" value="metallo-hydrolase-like_MBL-fold"/>
    <property type="match status" value="1"/>
</dbReference>
<dbReference type="AlphaFoldDB" id="A0A1Y4LRW3"/>
<proteinExistence type="predicted"/>
<dbReference type="GO" id="GO:0046872">
    <property type="term" value="F:metal ion binding"/>
    <property type="evidence" value="ECO:0007669"/>
    <property type="project" value="UniProtKB-KW"/>
</dbReference>
<evidence type="ECO:0000259" key="5">
    <source>
        <dbReference type="SMART" id="SM00849"/>
    </source>
</evidence>
<comment type="caution">
    <text evidence="7">The sequence shown here is derived from an EMBL/GenBank/DDBJ whole genome shotgun (WGS) entry which is preliminary data.</text>
</comment>
<protein>
    <submittedName>
        <fullName evidence="6">MBL fold metallo-hydrolase</fullName>
    </submittedName>
</protein>
<dbReference type="InterPro" id="IPR036866">
    <property type="entry name" value="RibonucZ/Hydroxyglut_hydro"/>
</dbReference>
<keyword evidence="4" id="KW-0862">Zinc</keyword>
<keyword evidence="3" id="KW-0378">Hydrolase</keyword>
<dbReference type="SMART" id="SM00849">
    <property type="entry name" value="Lactamase_B"/>
    <property type="match status" value="1"/>
</dbReference>